<evidence type="ECO:0000256" key="6">
    <source>
        <dbReference type="ARBA" id="ARBA00023136"/>
    </source>
</evidence>
<dbReference type="EMBL" id="SLZQ01000001">
    <property type="protein sequence ID" value="TCS39568.1"/>
    <property type="molecule type" value="Genomic_DNA"/>
</dbReference>
<sequence>MSSQFSLLKQRRFGPFFVTQFLGAFNDNLYKNAMMILLAFQGASITSMSPDIVIQLSGGLFILPFFLFSATSGQIADKMDKARLARFVKLLEIAIMAIGGLGFYYKNLYLLMGALFLMGLHSTIFGPVKYAILPQHLKSEELVGGNGMVEMGTNVAILLGTMIGGVLIAKQNGAMLVGVSALVIAIIGYLSSRGIPSAPPTEEAATMKINWNPFTETWRNLKFTRQNRTVFLSILGISWFWAFGLVFLSQFPNLTKDVLHGDESVVSLLLTLFSVGVGIGSLLCERLSGHKVEIGLVPFGAIGLTVFGVDAYFAMANLPAPPVQDVWAFLADRSHLRLIIDLCLIGMFGGFYIVPLYALIQIRSEPAHRSRIIAGNNILNALFMVLSVGMVIGMFSAGLTIPQVLLATSLINALVAIYIFTLVPEFLMRFLVWILVHTLYRLKKDNVEAIPEEGPALLVCNHVSYVDALVISAACRRPIRFVMDHRIFRIPLLNFIFRTSKAIPIAPGKENPEVLERAYDTIDAALKDGDLVCIFPEGCLTSDGEIAEFKSGVQRIIERTPVPVIPLALQGLWGSVFTRDSKPALRRLKHGLFAKIAVKAGNLVQPTEVTPDRLREQVLSLRGPHK</sequence>
<keyword evidence="4 7" id="KW-0812">Transmembrane</keyword>
<dbReference type="InterPro" id="IPR002123">
    <property type="entry name" value="Plipid/glycerol_acylTrfase"/>
</dbReference>
<keyword evidence="5 7" id="KW-1133">Transmembrane helix</keyword>
<feature type="transmembrane region" description="Helical" evidence="7">
    <location>
        <begin position="296"/>
        <end position="318"/>
    </location>
</feature>
<dbReference type="PANTHER" id="PTHR43266">
    <property type="entry name" value="MACROLIDE-EFFLUX PROTEIN"/>
    <property type="match status" value="1"/>
</dbReference>
<keyword evidence="3" id="KW-1003">Cell membrane</keyword>
<evidence type="ECO:0000256" key="3">
    <source>
        <dbReference type="ARBA" id="ARBA00022475"/>
    </source>
</evidence>
<gene>
    <name evidence="9" type="ORF">EDC30_101524</name>
</gene>
<keyword evidence="10" id="KW-1185">Reference proteome</keyword>
<feature type="transmembrane region" description="Helical" evidence="7">
    <location>
        <begin position="174"/>
        <end position="191"/>
    </location>
</feature>
<name>A0A4R3I1U3_PAULE</name>
<keyword evidence="6 7" id="KW-0472">Membrane</keyword>
<evidence type="ECO:0000259" key="8">
    <source>
        <dbReference type="SMART" id="SM00563"/>
    </source>
</evidence>
<dbReference type="AlphaFoldDB" id="A0A4R3I1U3"/>
<feature type="transmembrane region" description="Helical" evidence="7">
    <location>
        <begin position="109"/>
        <end position="128"/>
    </location>
</feature>
<reference evidence="9 10" key="1">
    <citation type="submission" date="2019-03" db="EMBL/GenBank/DDBJ databases">
        <title>Genomic Encyclopedia of Type Strains, Phase IV (KMG-IV): sequencing the most valuable type-strain genomes for metagenomic binning, comparative biology and taxonomic classification.</title>
        <authorList>
            <person name="Goeker M."/>
        </authorList>
    </citation>
    <scope>NUCLEOTIDE SEQUENCE [LARGE SCALE GENOMIC DNA]</scope>
    <source>
        <strain evidence="9 10">DSM 7445</strain>
    </source>
</reference>
<feature type="transmembrane region" description="Helical" evidence="7">
    <location>
        <begin position="21"/>
        <end position="40"/>
    </location>
</feature>
<comment type="caution">
    <text evidence="9">The sequence shown here is derived from an EMBL/GenBank/DDBJ whole genome shotgun (WGS) entry which is preliminary data.</text>
</comment>
<feature type="transmembrane region" description="Helical" evidence="7">
    <location>
        <begin position="84"/>
        <end position="103"/>
    </location>
</feature>
<evidence type="ECO:0000256" key="2">
    <source>
        <dbReference type="ARBA" id="ARBA00022448"/>
    </source>
</evidence>
<dbReference type="OrthoDB" id="9803968at2"/>
<dbReference type="CDD" id="cd07989">
    <property type="entry name" value="LPLAT_AGPAT-like"/>
    <property type="match status" value="1"/>
</dbReference>
<feature type="transmembrane region" description="Helical" evidence="7">
    <location>
        <begin position="381"/>
        <end position="401"/>
    </location>
</feature>
<dbReference type="SUPFAM" id="SSF103473">
    <property type="entry name" value="MFS general substrate transporter"/>
    <property type="match status" value="1"/>
</dbReference>
<keyword evidence="2" id="KW-0813">Transport</keyword>
<dbReference type="SMART" id="SM00563">
    <property type="entry name" value="PlsC"/>
    <property type="match status" value="1"/>
</dbReference>
<dbReference type="CDD" id="cd06173">
    <property type="entry name" value="MFS_MefA_like"/>
    <property type="match status" value="1"/>
</dbReference>
<feature type="domain" description="Phospholipid/glycerol acyltransferase" evidence="8">
    <location>
        <begin position="456"/>
        <end position="572"/>
    </location>
</feature>
<evidence type="ECO:0000256" key="7">
    <source>
        <dbReference type="SAM" id="Phobius"/>
    </source>
</evidence>
<dbReference type="SUPFAM" id="SSF69593">
    <property type="entry name" value="Glycerol-3-phosphate (1)-acyltransferase"/>
    <property type="match status" value="1"/>
</dbReference>
<feature type="transmembrane region" description="Helical" evidence="7">
    <location>
        <begin position="149"/>
        <end position="168"/>
    </location>
</feature>
<feature type="transmembrane region" description="Helical" evidence="7">
    <location>
        <begin position="52"/>
        <end position="72"/>
    </location>
</feature>
<evidence type="ECO:0000313" key="9">
    <source>
        <dbReference type="EMBL" id="TCS39568.1"/>
    </source>
</evidence>
<dbReference type="InterPro" id="IPR036259">
    <property type="entry name" value="MFS_trans_sf"/>
</dbReference>
<dbReference type="GO" id="GO:0022857">
    <property type="term" value="F:transmembrane transporter activity"/>
    <property type="evidence" value="ECO:0007669"/>
    <property type="project" value="InterPro"/>
</dbReference>
<accession>A0A4R3I1U3</accession>
<dbReference type="Gene3D" id="1.20.1250.20">
    <property type="entry name" value="MFS general substrate transporter like domains"/>
    <property type="match status" value="1"/>
</dbReference>
<dbReference type="InterPro" id="IPR011701">
    <property type="entry name" value="MFS"/>
</dbReference>
<feature type="transmembrane region" description="Helical" evidence="7">
    <location>
        <begin position="413"/>
        <end position="436"/>
    </location>
</feature>
<dbReference type="PANTHER" id="PTHR43266:SF2">
    <property type="entry name" value="MAJOR FACILITATOR SUPERFAMILY (MFS) PROFILE DOMAIN-CONTAINING PROTEIN"/>
    <property type="match status" value="1"/>
</dbReference>
<dbReference type="Pfam" id="PF01553">
    <property type="entry name" value="Acyltransferase"/>
    <property type="match status" value="1"/>
</dbReference>
<evidence type="ECO:0000313" key="10">
    <source>
        <dbReference type="Proteomes" id="UP000295382"/>
    </source>
</evidence>
<dbReference type="GO" id="GO:0005886">
    <property type="term" value="C:plasma membrane"/>
    <property type="evidence" value="ECO:0007669"/>
    <property type="project" value="UniProtKB-SubCell"/>
</dbReference>
<protein>
    <recommendedName>
        <fullName evidence="8">Phospholipid/glycerol acyltransferase domain-containing protein</fullName>
    </recommendedName>
</protein>
<feature type="transmembrane region" description="Helical" evidence="7">
    <location>
        <begin position="229"/>
        <end position="252"/>
    </location>
</feature>
<feature type="transmembrane region" description="Helical" evidence="7">
    <location>
        <begin position="264"/>
        <end position="284"/>
    </location>
</feature>
<proteinExistence type="predicted"/>
<dbReference type="GO" id="GO:0016746">
    <property type="term" value="F:acyltransferase activity"/>
    <property type="evidence" value="ECO:0007669"/>
    <property type="project" value="InterPro"/>
</dbReference>
<evidence type="ECO:0000256" key="4">
    <source>
        <dbReference type="ARBA" id="ARBA00022692"/>
    </source>
</evidence>
<evidence type="ECO:0000256" key="5">
    <source>
        <dbReference type="ARBA" id="ARBA00022989"/>
    </source>
</evidence>
<dbReference type="RefSeq" id="WP_132256976.1">
    <property type="nucleotide sequence ID" value="NZ_SLZQ01000001.1"/>
</dbReference>
<feature type="transmembrane region" description="Helical" evidence="7">
    <location>
        <begin position="338"/>
        <end position="360"/>
    </location>
</feature>
<dbReference type="Pfam" id="PF07690">
    <property type="entry name" value="MFS_1"/>
    <property type="match status" value="1"/>
</dbReference>
<organism evidence="9 10">
    <name type="scientific">Paucimonas lemoignei</name>
    <name type="common">Pseudomonas lemoignei</name>
    <dbReference type="NCBI Taxonomy" id="29443"/>
    <lineage>
        <taxon>Bacteria</taxon>
        <taxon>Pseudomonadati</taxon>
        <taxon>Pseudomonadota</taxon>
        <taxon>Betaproteobacteria</taxon>
        <taxon>Burkholderiales</taxon>
        <taxon>Burkholderiaceae</taxon>
        <taxon>Paucimonas</taxon>
    </lineage>
</organism>
<dbReference type="Proteomes" id="UP000295382">
    <property type="component" value="Unassembled WGS sequence"/>
</dbReference>
<comment type="subcellular location">
    <subcellularLocation>
        <location evidence="1">Cell membrane</location>
        <topology evidence="1">Multi-pass membrane protein</topology>
    </subcellularLocation>
</comment>
<evidence type="ECO:0000256" key="1">
    <source>
        <dbReference type="ARBA" id="ARBA00004651"/>
    </source>
</evidence>